<dbReference type="PANTHER" id="PTHR33841">
    <property type="entry name" value="DNA METHYLTRANSFERASE YEEA-RELATED"/>
    <property type="match status" value="1"/>
</dbReference>
<dbReference type="InterPro" id="IPR050953">
    <property type="entry name" value="N4_N6_ade-DNA_methylase"/>
</dbReference>
<evidence type="ECO:0000259" key="6">
    <source>
        <dbReference type="Pfam" id="PF07669"/>
    </source>
</evidence>
<dbReference type="GO" id="GO:0009007">
    <property type="term" value="F:site-specific DNA-methyltransferase (adenine-specific) activity"/>
    <property type="evidence" value="ECO:0007669"/>
    <property type="project" value="UniProtKB-EC"/>
</dbReference>
<name>A0A2W5FKN8_9BACT</name>
<evidence type="ECO:0000256" key="5">
    <source>
        <dbReference type="ARBA" id="ARBA00047942"/>
    </source>
</evidence>
<dbReference type="EMBL" id="QFOT01000098">
    <property type="protein sequence ID" value="PZP54954.1"/>
    <property type="molecule type" value="Genomic_DNA"/>
</dbReference>
<dbReference type="Gene3D" id="3.40.50.150">
    <property type="entry name" value="Vaccinia Virus protein VP39"/>
    <property type="match status" value="1"/>
</dbReference>
<comment type="catalytic activity">
    <reaction evidence="5">
        <text>a 2'-deoxyadenosine in DNA + S-adenosyl-L-methionine = an N(6)-methyl-2'-deoxyadenosine in DNA + S-adenosyl-L-homocysteine + H(+)</text>
        <dbReference type="Rhea" id="RHEA:15197"/>
        <dbReference type="Rhea" id="RHEA-COMP:12418"/>
        <dbReference type="Rhea" id="RHEA-COMP:12419"/>
        <dbReference type="ChEBI" id="CHEBI:15378"/>
        <dbReference type="ChEBI" id="CHEBI:57856"/>
        <dbReference type="ChEBI" id="CHEBI:59789"/>
        <dbReference type="ChEBI" id="CHEBI:90615"/>
        <dbReference type="ChEBI" id="CHEBI:90616"/>
        <dbReference type="EC" id="2.1.1.72"/>
    </reaction>
</comment>
<dbReference type="GO" id="GO:0032259">
    <property type="term" value="P:methylation"/>
    <property type="evidence" value="ECO:0007669"/>
    <property type="project" value="UniProtKB-KW"/>
</dbReference>
<gene>
    <name evidence="8" type="ORF">DI586_08330</name>
</gene>
<organism evidence="8 9">
    <name type="scientific">Micavibrio aeruginosavorus</name>
    <dbReference type="NCBI Taxonomy" id="349221"/>
    <lineage>
        <taxon>Bacteria</taxon>
        <taxon>Pseudomonadati</taxon>
        <taxon>Bdellovibrionota</taxon>
        <taxon>Bdellovibrionia</taxon>
        <taxon>Bdellovibrionales</taxon>
        <taxon>Pseudobdellovibrionaceae</taxon>
        <taxon>Micavibrio</taxon>
    </lineage>
</organism>
<evidence type="ECO:0000256" key="2">
    <source>
        <dbReference type="ARBA" id="ARBA00022603"/>
    </source>
</evidence>
<evidence type="ECO:0000256" key="1">
    <source>
        <dbReference type="ARBA" id="ARBA00011900"/>
    </source>
</evidence>
<evidence type="ECO:0000259" key="7">
    <source>
        <dbReference type="Pfam" id="PF18135"/>
    </source>
</evidence>
<feature type="domain" description="Type ISP restriction-modification enzyme LLaBIII C-terminal specificity" evidence="7">
    <location>
        <begin position="691"/>
        <end position="1018"/>
    </location>
</feature>
<dbReference type="InterPro" id="IPR041635">
    <property type="entry name" value="Type_ISP_LLaBIII_C"/>
</dbReference>
<keyword evidence="3 8" id="KW-0808">Transferase</keyword>
<evidence type="ECO:0000313" key="9">
    <source>
        <dbReference type="Proteomes" id="UP000249739"/>
    </source>
</evidence>
<dbReference type="SUPFAM" id="SSF53335">
    <property type="entry name" value="S-adenosyl-L-methionine-dependent methyltransferases"/>
    <property type="match status" value="1"/>
</dbReference>
<evidence type="ECO:0000256" key="4">
    <source>
        <dbReference type="ARBA" id="ARBA00022691"/>
    </source>
</evidence>
<proteinExistence type="predicted"/>
<reference evidence="8 9" key="1">
    <citation type="submission" date="2017-08" db="EMBL/GenBank/DDBJ databases">
        <title>Infants hospitalized years apart are colonized by the same room-sourced microbial strains.</title>
        <authorList>
            <person name="Brooks B."/>
            <person name="Olm M.R."/>
            <person name="Firek B.A."/>
            <person name="Baker R."/>
            <person name="Thomas B.C."/>
            <person name="Morowitz M.J."/>
            <person name="Banfield J.F."/>
        </authorList>
    </citation>
    <scope>NUCLEOTIDE SEQUENCE [LARGE SCALE GENOMIC DNA]</scope>
    <source>
        <strain evidence="8">S2_006_000_R2_64</strain>
    </source>
</reference>
<evidence type="ECO:0000256" key="3">
    <source>
        <dbReference type="ARBA" id="ARBA00022679"/>
    </source>
</evidence>
<keyword evidence="2 8" id="KW-0489">Methyltransferase</keyword>
<dbReference type="GO" id="GO:0006304">
    <property type="term" value="P:DNA modification"/>
    <property type="evidence" value="ECO:0007669"/>
    <property type="project" value="InterPro"/>
</dbReference>
<accession>A0A2W5FKN8</accession>
<dbReference type="Pfam" id="PF07669">
    <property type="entry name" value="Eco57I"/>
    <property type="match status" value="1"/>
</dbReference>
<protein>
    <recommendedName>
        <fullName evidence="1">site-specific DNA-methyltransferase (adenine-specific)</fullName>
        <ecNumber evidence="1">2.1.1.72</ecNumber>
    </recommendedName>
</protein>
<comment type="caution">
    <text evidence="8">The sequence shown here is derived from an EMBL/GenBank/DDBJ whole genome shotgun (WGS) entry which is preliminary data.</text>
</comment>
<dbReference type="AlphaFoldDB" id="A0A2W5FKN8"/>
<dbReference type="InterPro" id="IPR029063">
    <property type="entry name" value="SAM-dependent_MTases_sf"/>
</dbReference>
<dbReference type="PRINTS" id="PR00507">
    <property type="entry name" value="N12N6MTFRASE"/>
</dbReference>
<keyword evidence="4" id="KW-0949">S-adenosyl-L-methionine</keyword>
<evidence type="ECO:0000313" key="8">
    <source>
        <dbReference type="EMBL" id="PZP54954.1"/>
    </source>
</evidence>
<sequence length="1027" mass="117953">MNLTEYVQDISKRFAKGDAREHTYRGSLQNLLETIIPNIQATNEPARIKCGAPDYVLTRKDLPIGYIEAKDVDEPLDKVEKTEQLKRYLESLDNLILTDYLEFRFFKNTVKVETVRIAKVDGKSIVPIPENFERLKTLLIDFAAFQGQTIKSAKKLAAMMAQKAKLMRDVFENILTAEEDSTLKDQMRAFKTVLMHDLEASEFADIYAQTIAYGLFTARLHDTTLETFSRSEALLLIPASNPFLRQLFSYVAGPELDTRVIWIVDALCDVYRATDLKAILKDFGTATGQNDPVLHFYETFLGEYDKSLKKARGVWYTPEPVVQYIVRAIDDVLKGHFDLKEGLADTSKIEIEVDSDRVSKKTGKREKDKKSIHTVQLLDVATGTGTFLAETIKQIYRKFDGMEGLWSRYVDNELLPRLHGFELLMASYAMCHMKIDLLLQETGYKPLDPNKPPRVSVYLTNSLEEYHPDADTLFASWLSHEANAASRIKKDMPIMVAFGNPPYAVSSSNKGKWIQNLIADYKKDLNEKKINLDDDYIKFIRYAEHYIERTGYGIIAMITNNSFLDGVTHRQMRKHLLETFDSIYIYDLHGSAKKKETAPDGSKDENVFDIQQGVSISIFVKTRAKSKELAEVYHADSYGLREDKYDRLVNQNLKTTGFSKVQYKEPYYFFTPITYSASEQGEYSKGFSITDLFIISNNGLKTDRDDLFIDDKKPALSERIQTLLSQEIPPSFIDRYEVKDSGSYKITNKISGKRFSSDLLDRILYRPLDTRWIYYDADIISRPASKVMRHFTGKSNLGLIIPRQVPSSESSGALVTNCLAGHKSFSAYNINTIFPLYLYETNGGLVGNNTSNLEHKLYEKIKKDVPELTPENLFDFIYAVLHAPAYRKRYAEFLKIDFPRIPYPPNSKSFHALAEKGAELRGLHLMESDLLEQKLTTYPNDGNHEVIKPRFGEGKVWINETQYFGNVPEIVWNFYIGGYQPAQKWLKDRKERNLSIDDIRHYQRIIIALNETDRIMKEIDQIDFLPN</sequence>
<dbReference type="Pfam" id="PF18135">
    <property type="entry name" value="Type_ISP_C"/>
    <property type="match status" value="1"/>
</dbReference>
<dbReference type="Proteomes" id="UP000249739">
    <property type="component" value="Unassembled WGS sequence"/>
</dbReference>
<dbReference type="PANTHER" id="PTHR33841:SF1">
    <property type="entry name" value="DNA METHYLTRANSFERASE A"/>
    <property type="match status" value="1"/>
</dbReference>
<dbReference type="EC" id="2.1.1.72" evidence="1"/>
<feature type="domain" description="Type II methyltransferase M.TaqI-like" evidence="6">
    <location>
        <begin position="485"/>
        <end position="590"/>
    </location>
</feature>
<dbReference type="InterPro" id="IPR011639">
    <property type="entry name" value="MethylTrfase_TaqI-like_dom"/>
</dbReference>